<dbReference type="AlphaFoldDB" id="A0A7V0Z7Q5"/>
<dbReference type="EMBL" id="DSKY01000022">
    <property type="protein sequence ID" value="HDY60069.1"/>
    <property type="molecule type" value="Genomic_DNA"/>
</dbReference>
<dbReference type="Gene3D" id="2.40.160.130">
    <property type="entry name" value="Capsule assembly protein Wzi"/>
    <property type="match status" value="1"/>
</dbReference>
<proteinExistence type="predicted"/>
<name>A0A7V0Z7Q5_UNCW3</name>
<comment type="caution">
    <text evidence="1">The sequence shown here is derived from an EMBL/GenBank/DDBJ whole genome shotgun (WGS) entry which is preliminary data.</text>
</comment>
<sequence>MLIFLIYSIFYPIDFYQNELIEELQVRGYFFTKSPSIRPYFFDADEKTYSDSLKEDILWLYNHIWISNVRIALNYDTIKTIRFKPMVNYYFSNFSFYLQPDVKFGTDSLPPSKVFKNLFSADYERVYTQYQNSVFRLFIGRERFSIGPSPRYNMLLSGYGAPMDWFHYALTAKYIKLSYYLCRLDDMICKPVEYIGDTISTIINAQRYLIIKRLDWTPVKFFNCSFSEAATFGGENYSLMLYHFNPIVFIHTLQHNWEKDANLFFHIDLRLFFKNFSVYSALLVDDYQLEPDPNGEPNHLGVNFGIELADFFIDRSFLMLEYHLLTRWIYSIYAPHQRYNYYGHPIGFPYGNDCDEVYAKYTYHINKHFDIYLAGSYLRKGENQVNSIWPIPEKPRVPGTSFPDDNFLSGIIERTLNITFGIRFFYQKNLYLDTDIGFLNINNQQHIENQNKNLFQFHFSISFLRL</sequence>
<organism evidence="1">
    <name type="scientific">candidate division WOR-3 bacterium</name>
    <dbReference type="NCBI Taxonomy" id="2052148"/>
    <lineage>
        <taxon>Bacteria</taxon>
        <taxon>Bacteria division WOR-3</taxon>
    </lineage>
</organism>
<accession>A0A7V0Z7Q5</accession>
<gene>
    <name evidence="1" type="ORF">ENP86_11090</name>
</gene>
<protein>
    <recommendedName>
        <fullName evidence="2">Capsule assembly Wzi family protein</fullName>
    </recommendedName>
</protein>
<reference evidence="1" key="1">
    <citation type="journal article" date="2020" name="mSystems">
        <title>Genome- and Community-Level Interaction Insights into Carbon Utilization and Element Cycling Functions of Hydrothermarchaeota in Hydrothermal Sediment.</title>
        <authorList>
            <person name="Zhou Z."/>
            <person name="Liu Y."/>
            <person name="Xu W."/>
            <person name="Pan J."/>
            <person name="Luo Z.H."/>
            <person name="Li M."/>
        </authorList>
    </citation>
    <scope>NUCLEOTIDE SEQUENCE [LARGE SCALE GENOMIC DNA]</scope>
    <source>
        <strain evidence="1">SpSt-258</strain>
    </source>
</reference>
<evidence type="ECO:0000313" key="1">
    <source>
        <dbReference type="EMBL" id="HDY60069.1"/>
    </source>
</evidence>
<dbReference type="InterPro" id="IPR026950">
    <property type="entry name" value="Caps_assemb_Wzi"/>
</dbReference>
<evidence type="ECO:0008006" key="2">
    <source>
        <dbReference type="Google" id="ProtNLM"/>
    </source>
</evidence>
<dbReference type="Pfam" id="PF14052">
    <property type="entry name" value="Caps_assemb_Wzi"/>
    <property type="match status" value="1"/>
</dbReference>
<dbReference type="InterPro" id="IPR038636">
    <property type="entry name" value="Wzi_sf"/>
</dbReference>